<evidence type="ECO:0000259" key="3">
    <source>
        <dbReference type="SMART" id="SM00822"/>
    </source>
</evidence>
<dbReference type="NCBIfam" id="NF005559">
    <property type="entry name" value="PRK07231.1"/>
    <property type="match status" value="1"/>
</dbReference>
<dbReference type="PRINTS" id="PR00081">
    <property type="entry name" value="GDHRDH"/>
</dbReference>
<gene>
    <name evidence="4" type="primary">fabG</name>
    <name evidence="4" type="ORF">HRQ91_02025</name>
</gene>
<dbReference type="KEGG" id="tpav:HRQ91_02025"/>
<dbReference type="InterPro" id="IPR002347">
    <property type="entry name" value="SDR_fam"/>
</dbReference>
<proteinExistence type="inferred from homology"/>
<dbReference type="GO" id="GO:0016491">
    <property type="term" value="F:oxidoreductase activity"/>
    <property type="evidence" value="ECO:0007669"/>
    <property type="project" value="UniProtKB-KW"/>
</dbReference>
<dbReference type="AlphaFoldDB" id="A0A975F2Y4"/>
<dbReference type="InterPro" id="IPR036291">
    <property type="entry name" value="NAD(P)-bd_dom_sf"/>
</dbReference>
<evidence type="ECO:0000313" key="4">
    <source>
        <dbReference type="EMBL" id="QTQ13330.1"/>
    </source>
</evidence>
<reference evidence="4 5" key="1">
    <citation type="journal article" date="2021" name="Microbiol. Resour. Announc.">
        <title>Complete Genome Sequences of Three Human Oral Treponema parvum Isolates.</title>
        <authorList>
            <person name="Zeng H."/>
            <person name="Watt R.M."/>
        </authorList>
    </citation>
    <scope>NUCLEOTIDE SEQUENCE [LARGE SCALE GENOMIC DNA]</scope>
    <source>
        <strain evidence="4 5">ATCC 700770</strain>
    </source>
</reference>
<dbReference type="FunFam" id="3.40.50.720:FF:000173">
    <property type="entry name" value="3-oxoacyl-[acyl-carrier protein] reductase"/>
    <property type="match status" value="1"/>
</dbReference>
<keyword evidence="5" id="KW-1185">Reference proteome</keyword>
<accession>A0A975F2Y4</accession>
<evidence type="ECO:0000256" key="1">
    <source>
        <dbReference type="ARBA" id="ARBA00006484"/>
    </source>
</evidence>
<dbReference type="Proteomes" id="UP000671908">
    <property type="component" value="Chromosome"/>
</dbReference>
<keyword evidence="2" id="KW-0560">Oxidoreductase</keyword>
<dbReference type="EMBL" id="CP054142">
    <property type="protein sequence ID" value="QTQ13330.1"/>
    <property type="molecule type" value="Genomic_DNA"/>
</dbReference>
<dbReference type="NCBIfam" id="NF009466">
    <property type="entry name" value="PRK12826.1-2"/>
    <property type="match status" value="1"/>
</dbReference>
<evidence type="ECO:0000313" key="5">
    <source>
        <dbReference type="Proteomes" id="UP000671908"/>
    </source>
</evidence>
<evidence type="ECO:0000256" key="2">
    <source>
        <dbReference type="ARBA" id="ARBA00023002"/>
    </source>
</evidence>
<dbReference type="Pfam" id="PF13561">
    <property type="entry name" value="adh_short_C2"/>
    <property type="match status" value="1"/>
</dbReference>
<dbReference type="GO" id="GO:0032787">
    <property type="term" value="P:monocarboxylic acid metabolic process"/>
    <property type="evidence" value="ECO:0007669"/>
    <property type="project" value="UniProtKB-ARBA"/>
</dbReference>
<dbReference type="PRINTS" id="PR00080">
    <property type="entry name" value="SDRFAMILY"/>
</dbReference>
<name>A0A975F2Y4_9SPIR</name>
<dbReference type="PANTHER" id="PTHR42879:SF2">
    <property type="entry name" value="3-OXOACYL-[ACYL-CARRIER-PROTEIN] REDUCTASE FABG"/>
    <property type="match status" value="1"/>
</dbReference>
<dbReference type="PROSITE" id="PS00061">
    <property type="entry name" value="ADH_SHORT"/>
    <property type="match status" value="1"/>
</dbReference>
<dbReference type="SUPFAM" id="SSF51735">
    <property type="entry name" value="NAD(P)-binding Rossmann-fold domains"/>
    <property type="match status" value="1"/>
</dbReference>
<dbReference type="RefSeq" id="WP_210120027.1">
    <property type="nucleotide sequence ID" value="NZ_CP054142.1"/>
</dbReference>
<comment type="similarity">
    <text evidence="1">Belongs to the short-chain dehydrogenases/reductases (SDR) family.</text>
</comment>
<dbReference type="InterPro" id="IPR020904">
    <property type="entry name" value="Sc_DH/Rdtase_CS"/>
</dbReference>
<protein>
    <submittedName>
        <fullName evidence="4">3-oxoacyl-ACP reductase FabG</fullName>
    </submittedName>
</protein>
<sequence length="248" mass="26459">MDLLKNKKALVTGSSRGIGRKIVEVFMENGAEVWGLCSHPSAAKADLESFAARHGTKFHEICADAGNHSELASVVSSALKESGGFDVLVNNAGITKDGLSFRMKMEDWQKVIDINLTGVFVATQIVSNDMIHRKSGSIINMSSISGVHGEGGQTNYSASKAALIGYTKALCKETGSREVRVNAVAPGFIDTDMTRAVKEEIRESWVKHIPMRRAGTVEEVANTVLFLASDLSSYITGQVIGIDGGLGA</sequence>
<feature type="domain" description="Ketoreductase" evidence="3">
    <location>
        <begin position="7"/>
        <end position="191"/>
    </location>
</feature>
<dbReference type="Gene3D" id="3.40.50.720">
    <property type="entry name" value="NAD(P)-binding Rossmann-like Domain"/>
    <property type="match status" value="1"/>
</dbReference>
<organism evidence="4 5">
    <name type="scientific">Treponema parvum</name>
    <dbReference type="NCBI Taxonomy" id="138851"/>
    <lineage>
        <taxon>Bacteria</taxon>
        <taxon>Pseudomonadati</taxon>
        <taxon>Spirochaetota</taxon>
        <taxon>Spirochaetia</taxon>
        <taxon>Spirochaetales</taxon>
        <taxon>Treponemataceae</taxon>
        <taxon>Treponema</taxon>
    </lineage>
</organism>
<dbReference type="SMART" id="SM00822">
    <property type="entry name" value="PKS_KR"/>
    <property type="match status" value="1"/>
</dbReference>
<dbReference type="PANTHER" id="PTHR42879">
    <property type="entry name" value="3-OXOACYL-(ACYL-CARRIER-PROTEIN) REDUCTASE"/>
    <property type="match status" value="1"/>
</dbReference>
<dbReference type="InterPro" id="IPR057326">
    <property type="entry name" value="KR_dom"/>
</dbReference>
<dbReference type="InterPro" id="IPR050259">
    <property type="entry name" value="SDR"/>
</dbReference>